<protein>
    <submittedName>
        <fullName evidence="5">DUF1449 family protein</fullName>
    </submittedName>
    <submittedName>
        <fullName evidence="4">YqiJ family protein</fullName>
    </submittedName>
</protein>
<organism evidence="5 6">
    <name type="scientific">Acinetobacter sichuanensis</name>
    <dbReference type="NCBI Taxonomy" id="2136183"/>
    <lineage>
        <taxon>Bacteria</taxon>
        <taxon>Pseudomonadati</taxon>
        <taxon>Pseudomonadota</taxon>
        <taxon>Gammaproteobacteria</taxon>
        <taxon>Moraxellales</taxon>
        <taxon>Moraxellaceae</taxon>
        <taxon>Acinetobacter</taxon>
    </lineage>
</organism>
<evidence type="ECO:0000313" key="6">
    <source>
        <dbReference type="Proteomes" id="UP000240957"/>
    </source>
</evidence>
<dbReference type="EMBL" id="JBHRSF010000071">
    <property type="protein sequence ID" value="MFC2996730.1"/>
    <property type="molecule type" value="Genomic_DNA"/>
</dbReference>
<feature type="domain" description="Inner membrane protein YqiJ OB-fold" evidence="2">
    <location>
        <begin position="148"/>
        <end position="210"/>
    </location>
</feature>
<evidence type="ECO:0000256" key="1">
    <source>
        <dbReference type="SAM" id="Phobius"/>
    </source>
</evidence>
<evidence type="ECO:0000259" key="2">
    <source>
        <dbReference type="Pfam" id="PF07290"/>
    </source>
</evidence>
<dbReference type="Pfam" id="PF21001">
    <property type="entry name" value="YqiJ_N"/>
    <property type="match status" value="1"/>
</dbReference>
<proteinExistence type="predicted"/>
<reference evidence="4" key="4">
    <citation type="submission" date="2024-09" db="EMBL/GenBank/DDBJ databases">
        <authorList>
            <person name="Sun Q."/>
            <person name="Mori K."/>
        </authorList>
    </citation>
    <scope>NUCLEOTIDE SEQUENCE</scope>
    <source>
        <strain evidence="4">KCTC 62575</strain>
    </source>
</reference>
<feature type="domain" description="Inner membrane protein YqiJ N-terminal" evidence="3">
    <location>
        <begin position="10"/>
        <end position="126"/>
    </location>
</feature>
<reference evidence="4" key="1">
    <citation type="journal article" date="2014" name="Int. J. Syst. Evol. Microbiol.">
        <title>Complete genome of a new Firmicutes species belonging to the dominant human colonic microbiota ('Ruminococcus bicirculans') reveals two chromosomes and a selective capacity to utilize plant glucans.</title>
        <authorList>
            <consortium name="NISC Comparative Sequencing Program"/>
            <person name="Wegmann U."/>
            <person name="Louis P."/>
            <person name="Goesmann A."/>
            <person name="Henrissat B."/>
            <person name="Duncan S.H."/>
            <person name="Flint H.J."/>
        </authorList>
    </citation>
    <scope>NUCLEOTIDE SEQUENCE</scope>
    <source>
        <strain evidence="4">KCTC 62575</strain>
    </source>
</reference>
<name>A0A371YVA8_9GAMM</name>
<reference evidence="7" key="3">
    <citation type="journal article" date="2019" name="Int. J. Syst. Evol. Microbiol.">
        <title>The Global Catalogue of Microorganisms (GCM) 10K type strain sequencing project: providing services to taxonomists for standard genome sequencing and annotation.</title>
        <authorList>
            <consortium name="The Broad Institute Genomics Platform"/>
            <consortium name="The Broad Institute Genome Sequencing Center for Infectious Disease"/>
            <person name="Wu L."/>
            <person name="Ma J."/>
        </authorList>
    </citation>
    <scope>NUCLEOTIDE SEQUENCE [LARGE SCALE GENOMIC DNA]</scope>
    <source>
        <strain evidence="7">KCTC 62575</strain>
    </source>
</reference>
<evidence type="ECO:0000313" key="5">
    <source>
        <dbReference type="EMBL" id="RFC85368.1"/>
    </source>
</evidence>
<dbReference type="EMBL" id="PYIX02000001">
    <property type="protein sequence ID" value="RFC85368.1"/>
    <property type="molecule type" value="Genomic_DNA"/>
</dbReference>
<keyword evidence="7" id="KW-1185">Reference proteome</keyword>
<dbReference type="AlphaFoldDB" id="A0A371YVA8"/>
<dbReference type="Proteomes" id="UP001595455">
    <property type="component" value="Unassembled WGS sequence"/>
</dbReference>
<feature type="transmembrane region" description="Helical" evidence="1">
    <location>
        <begin position="78"/>
        <end position="100"/>
    </location>
</feature>
<accession>A0A371YVA8</accession>
<evidence type="ECO:0000259" key="3">
    <source>
        <dbReference type="Pfam" id="PF21001"/>
    </source>
</evidence>
<dbReference type="Proteomes" id="UP000240957">
    <property type="component" value="Unassembled WGS sequence"/>
</dbReference>
<feature type="transmembrane region" description="Helical" evidence="1">
    <location>
        <begin position="106"/>
        <end position="125"/>
    </location>
</feature>
<keyword evidence="1" id="KW-0472">Membrane</keyword>
<keyword evidence="1" id="KW-0812">Transmembrane</keyword>
<dbReference type="InterPro" id="IPR010840">
    <property type="entry name" value="YqiJ_OB"/>
</dbReference>
<dbReference type="RefSeq" id="WP_107006415.1">
    <property type="nucleotide sequence ID" value="NZ_JAVIDQ010000001.1"/>
</dbReference>
<reference evidence="5 6" key="2">
    <citation type="submission" date="2018-08" db="EMBL/GenBank/DDBJ databases">
        <title>The draft genome of Acinetobacter sichuanensis strain WCHAc060041.</title>
        <authorList>
            <person name="Qin J."/>
            <person name="Feng Y."/>
            <person name="Zong Z."/>
        </authorList>
    </citation>
    <scope>NUCLEOTIDE SEQUENCE [LARGE SCALE GENOMIC DNA]</scope>
    <source>
        <strain evidence="5 6">WCHAc060041</strain>
    </source>
</reference>
<evidence type="ECO:0000313" key="4">
    <source>
        <dbReference type="EMBL" id="MFC2996730.1"/>
    </source>
</evidence>
<dbReference type="Pfam" id="PF07290">
    <property type="entry name" value="YqiJ_OB"/>
    <property type="match status" value="1"/>
</dbReference>
<feature type="transmembrane region" description="Helical" evidence="1">
    <location>
        <begin position="12"/>
        <end position="33"/>
    </location>
</feature>
<sequence>MWELFTHASNLFFSVSLCLMLLLGIFECLLLILGSSTQGFLDQFIPEQVGGSHSLDFDTDQSLFVQFLDWLYLGRVPVLVWLIIFLTVYSLFGFAMQAVFFKFTHSYLAIWIAAPVSLFLCMPFVRLCTAIIAKILPQDETTAIHSEELIGRTALIILGQAKQNYPAQAKVLDQFGQTHYILVEPELDITFSQGQEVILTHKTVNGFQAIQL</sequence>
<dbReference type="InterPro" id="IPR048376">
    <property type="entry name" value="YqiJ_N"/>
</dbReference>
<gene>
    <name evidence="4" type="ORF">ACFODO_15965</name>
    <name evidence="5" type="ORF">C9E89_000105</name>
</gene>
<keyword evidence="1" id="KW-1133">Transmembrane helix</keyword>
<dbReference type="OrthoDB" id="7207054at2"/>
<comment type="caution">
    <text evidence="5">The sequence shown here is derived from an EMBL/GenBank/DDBJ whole genome shotgun (WGS) entry which is preliminary data.</text>
</comment>
<evidence type="ECO:0000313" key="7">
    <source>
        <dbReference type="Proteomes" id="UP001595455"/>
    </source>
</evidence>